<protein>
    <submittedName>
        <fullName evidence="10">Type I secretion protein TolC</fullName>
    </submittedName>
</protein>
<accession>A0A0B1ZPN7</accession>
<keyword evidence="7" id="KW-0998">Cell outer membrane</keyword>
<dbReference type="SUPFAM" id="SSF56954">
    <property type="entry name" value="Outer membrane efflux proteins (OEP)"/>
    <property type="match status" value="1"/>
</dbReference>
<dbReference type="OrthoDB" id="7424012at2"/>
<comment type="similarity">
    <text evidence="2">Belongs to the outer membrane factor (OMF) (TC 1.B.17) family.</text>
</comment>
<dbReference type="EMBL" id="JTDI01000003">
    <property type="protein sequence ID" value="KHK91122.1"/>
    <property type="molecule type" value="Genomic_DNA"/>
</dbReference>
<organism evidence="10 11">
    <name type="scientific">Novosphingobium malaysiense</name>
    <dbReference type="NCBI Taxonomy" id="1348853"/>
    <lineage>
        <taxon>Bacteria</taxon>
        <taxon>Pseudomonadati</taxon>
        <taxon>Pseudomonadota</taxon>
        <taxon>Alphaproteobacteria</taxon>
        <taxon>Sphingomonadales</taxon>
        <taxon>Sphingomonadaceae</taxon>
        <taxon>Novosphingobium</taxon>
    </lineage>
</organism>
<evidence type="ECO:0000256" key="7">
    <source>
        <dbReference type="ARBA" id="ARBA00023237"/>
    </source>
</evidence>
<proteinExistence type="inferred from homology"/>
<keyword evidence="8" id="KW-0175">Coiled coil</keyword>
<dbReference type="GO" id="GO:0015288">
    <property type="term" value="F:porin activity"/>
    <property type="evidence" value="ECO:0007669"/>
    <property type="project" value="TreeGrafter"/>
</dbReference>
<dbReference type="AlphaFoldDB" id="A0A0B1ZPN7"/>
<dbReference type="Gene3D" id="1.20.1600.10">
    <property type="entry name" value="Outer membrane efflux proteins (OEP)"/>
    <property type="match status" value="1"/>
</dbReference>
<evidence type="ECO:0000256" key="4">
    <source>
        <dbReference type="ARBA" id="ARBA00022452"/>
    </source>
</evidence>
<gene>
    <name evidence="10" type="ORF">LK12_09415</name>
</gene>
<sequence length="421" mass="44193">MRRLFLPLVPLACFVASPSASAQDLDAAIADALAHAPALEAAKADEAAAKARLDRAKAESNPLLRVEGSVGTGRIDNGGFFGIKAANTTPLALQGTAEMPLYAGGRISSAIDQARGGAKIAGFQAEHARLQTIVQAISAYTEVLTARKLNARYAQLVKELTEVARQAGLRFKAGEITSSELAQARARKAEAEAGKAHAEGRLAAAQSAYERLTGKPAGDLAPLPGLPRTPPTLDEALDLARTSNPSLRQAKAAVDVAKAGVRAAKAEGMPQIGAFAEAAHVRDQFFPDYRADSFSVGVRGRWTLFAGGRVASQTRAACAEVDASEARLRQADQNLTGMVIDAWTGLATAQRMVDATRLQTEAATEALRGRKLEAQVGSVPVLPVLDAEREAIKAEAALLEAKGQRLVAAWQLNALTGIIEQ</sequence>
<name>A0A0B1ZPN7_9SPHN</name>
<dbReference type="Pfam" id="PF02321">
    <property type="entry name" value="OEP"/>
    <property type="match status" value="2"/>
</dbReference>
<reference evidence="10 11" key="1">
    <citation type="submission" date="2014-10" db="EMBL/GenBank/DDBJ databases">
        <title>Genome sequence of Novosphingobium malaysiense MUSC 273(T).</title>
        <authorList>
            <person name="Lee L.-H."/>
        </authorList>
    </citation>
    <scope>NUCLEOTIDE SEQUENCE [LARGE SCALE GENOMIC DNA]</scope>
    <source>
        <strain evidence="10 11">MUSC 273</strain>
    </source>
</reference>
<comment type="subcellular location">
    <subcellularLocation>
        <location evidence="1">Cell outer membrane</location>
    </subcellularLocation>
</comment>
<comment type="caution">
    <text evidence="10">The sequence shown here is derived from an EMBL/GenBank/DDBJ whole genome shotgun (WGS) entry which is preliminary data.</text>
</comment>
<dbReference type="PANTHER" id="PTHR30026">
    <property type="entry name" value="OUTER MEMBRANE PROTEIN TOLC"/>
    <property type="match status" value="1"/>
</dbReference>
<evidence type="ECO:0000256" key="3">
    <source>
        <dbReference type="ARBA" id="ARBA00022448"/>
    </source>
</evidence>
<evidence type="ECO:0000313" key="10">
    <source>
        <dbReference type="EMBL" id="KHK91122.1"/>
    </source>
</evidence>
<dbReference type="Proteomes" id="UP000031057">
    <property type="component" value="Unassembled WGS sequence"/>
</dbReference>
<dbReference type="RefSeq" id="WP_039282621.1">
    <property type="nucleotide sequence ID" value="NZ_JTDI01000003.1"/>
</dbReference>
<evidence type="ECO:0000313" key="11">
    <source>
        <dbReference type="Proteomes" id="UP000031057"/>
    </source>
</evidence>
<feature type="signal peptide" evidence="9">
    <location>
        <begin position="1"/>
        <end position="22"/>
    </location>
</feature>
<feature type="coiled-coil region" evidence="8">
    <location>
        <begin position="146"/>
        <end position="201"/>
    </location>
</feature>
<dbReference type="GO" id="GO:0009279">
    <property type="term" value="C:cell outer membrane"/>
    <property type="evidence" value="ECO:0007669"/>
    <property type="project" value="UniProtKB-SubCell"/>
</dbReference>
<evidence type="ECO:0000256" key="8">
    <source>
        <dbReference type="SAM" id="Coils"/>
    </source>
</evidence>
<dbReference type="InterPro" id="IPR051906">
    <property type="entry name" value="TolC-like"/>
</dbReference>
<dbReference type="InterPro" id="IPR003423">
    <property type="entry name" value="OMP_efflux"/>
</dbReference>
<dbReference type="GO" id="GO:1990281">
    <property type="term" value="C:efflux pump complex"/>
    <property type="evidence" value="ECO:0007669"/>
    <property type="project" value="TreeGrafter"/>
</dbReference>
<keyword evidence="11" id="KW-1185">Reference proteome</keyword>
<dbReference type="PANTHER" id="PTHR30026:SF20">
    <property type="entry name" value="OUTER MEMBRANE PROTEIN TOLC"/>
    <property type="match status" value="1"/>
</dbReference>
<dbReference type="STRING" id="1348853.LK12_09415"/>
<feature type="chain" id="PRO_5002084840" evidence="9">
    <location>
        <begin position="23"/>
        <end position="421"/>
    </location>
</feature>
<keyword evidence="4" id="KW-1134">Transmembrane beta strand</keyword>
<evidence type="ECO:0000256" key="6">
    <source>
        <dbReference type="ARBA" id="ARBA00023136"/>
    </source>
</evidence>
<keyword evidence="3" id="KW-0813">Transport</keyword>
<keyword evidence="9" id="KW-0732">Signal</keyword>
<evidence type="ECO:0000256" key="1">
    <source>
        <dbReference type="ARBA" id="ARBA00004442"/>
    </source>
</evidence>
<keyword evidence="5" id="KW-0812">Transmembrane</keyword>
<keyword evidence="6" id="KW-0472">Membrane</keyword>
<evidence type="ECO:0000256" key="2">
    <source>
        <dbReference type="ARBA" id="ARBA00007613"/>
    </source>
</evidence>
<evidence type="ECO:0000256" key="5">
    <source>
        <dbReference type="ARBA" id="ARBA00022692"/>
    </source>
</evidence>
<dbReference type="GO" id="GO:0015562">
    <property type="term" value="F:efflux transmembrane transporter activity"/>
    <property type="evidence" value="ECO:0007669"/>
    <property type="project" value="InterPro"/>
</dbReference>
<evidence type="ECO:0000256" key="9">
    <source>
        <dbReference type="SAM" id="SignalP"/>
    </source>
</evidence>